<comment type="similarity">
    <text evidence="1">Belongs to the Cu-Zn superoxide dismutase family.</text>
</comment>
<organism evidence="3 4">
    <name type="scientific">Stakelama tenebrarum</name>
    <dbReference type="NCBI Taxonomy" id="2711215"/>
    <lineage>
        <taxon>Bacteria</taxon>
        <taxon>Pseudomonadati</taxon>
        <taxon>Pseudomonadota</taxon>
        <taxon>Alphaproteobacteria</taxon>
        <taxon>Sphingomonadales</taxon>
        <taxon>Sphingomonadaceae</taxon>
        <taxon>Stakelama</taxon>
    </lineage>
</organism>
<dbReference type="SUPFAM" id="SSF49329">
    <property type="entry name" value="Cu,Zn superoxide dismutase-like"/>
    <property type="match status" value="1"/>
</dbReference>
<dbReference type="Pfam" id="PF00080">
    <property type="entry name" value="Sod_Cu"/>
    <property type="match status" value="1"/>
</dbReference>
<dbReference type="PANTHER" id="PTHR10003">
    <property type="entry name" value="SUPEROXIDE DISMUTASE CU-ZN -RELATED"/>
    <property type="match status" value="1"/>
</dbReference>
<dbReference type="Proteomes" id="UP000501568">
    <property type="component" value="Chromosome"/>
</dbReference>
<gene>
    <name evidence="3" type="ORF">G5C33_05510</name>
</gene>
<evidence type="ECO:0000313" key="3">
    <source>
        <dbReference type="EMBL" id="QIG81798.1"/>
    </source>
</evidence>
<dbReference type="KEGG" id="spzr:G5C33_05510"/>
<dbReference type="AlphaFoldDB" id="A0A6G6YAR9"/>
<feature type="domain" description="Superoxide dismutase copper/zinc binding" evidence="2">
    <location>
        <begin position="64"/>
        <end position="189"/>
    </location>
</feature>
<dbReference type="InterPro" id="IPR036423">
    <property type="entry name" value="SOD-like_Cu/Zn_dom_sf"/>
</dbReference>
<dbReference type="EMBL" id="CP049109">
    <property type="protein sequence ID" value="QIG81798.1"/>
    <property type="molecule type" value="Genomic_DNA"/>
</dbReference>
<reference evidence="3 4" key="1">
    <citation type="submission" date="2020-02" db="EMBL/GenBank/DDBJ databases">
        <authorList>
            <person name="Zheng R.K."/>
            <person name="Sun C.M."/>
        </authorList>
    </citation>
    <scope>NUCLEOTIDE SEQUENCE [LARGE SCALE GENOMIC DNA]</scope>
    <source>
        <strain evidence="4">zrk23</strain>
    </source>
</reference>
<accession>A0A6G6YAR9</accession>
<sequence>MVALATSAGCSSETTTYVDNSTDILANDVMPEPETGNMMMGNAMVPGGERAEAVLKTADDTEVGTAVIQQMGDGLQATVQVSGVPAGKHGAHVHMTGTCEAPDFKSAGGHWNPEGTQHGLENPQGAHAGDMPNLVVGADGSGSLTFMLPGGTFESLMEDDGAAFVVHAGEDDLSTDPAGDAGARFACGVFEAE</sequence>
<proteinExistence type="inferred from homology"/>
<dbReference type="CDD" id="cd00305">
    <property type="entry name" value="Cu-Zn_Superoxide_Dismutase"/>
    <property type="match status" value="1"/>
</dbReference>
<dbReference type="InterPro" id="IPR024134">
    <property type="entry name" value="SOD_Cu/Zn_/chaperone"/>
</dbReference>
<dbReference type="InterPro" id="IPR001424">
    <property type="entry name" value="SOD_Cu_Zn_dom"/>
</dbReference>
<dbReference type="Gene3D" id="2.60.40.200">
    <property type="entry name" value="Superoxide dismutase, copper/zinc binding domain"/>
    <property type="match status" value="1"/>
</dbReference>
<dbReference type="GO" id="GO:0006801">
    <property type="term" value="P:superoxide metabolic process"/>
    <property type="evidence" value="ECO:0007669"/>
    <property type="project" value="InterPro"/>
</dbReference>
<evidence type="ECO:0000313" key="4">
    <source>
        <dbReference type="Proteomes" id="UP000501568"/>
    </source>
</evidence>
<protein>
    <submittedName>
        <fullName evidence="3">Superoxide dismutase family protein</fullName>
    </submittedName>
</protein>
<evidence type="ECO:0000259" key="2">
    <source>
        <dbReference type="Pfam" id="PF00080"/>
    </source>
</evidence>
<evidence type="ECO:0000256" key="1">
    <source>
        <dbReference type="ARBA" id="ARBA00010457"/>
    </source>
</evidence>
<name>A0A6G6YAR9_9SPHN</name>
<dbReference type="GO" id="GO:0005507">
    <property type="term" value="F:copper ion binding"/>
    <property type="evidence" value="ECO:0007669"/>
    <property type="project" value="InterPro"/>
</dbReference>
<keyword evidence="4" id="KW-1185">Reference proteome</keyword>